<accession>A0A2J7QLI0</accession>
<dbReference type="Proteomes" id="UP000235965">
    <property type="component" value="Unassembled WGS sequence"/>
</dbReference>
<evidence type="ECO:0000313" key="1">
    <source>
        <dbReference type="EMBL" id="PNF29436.1"/>
    </source>
</evidence>
<comment type="caution">
    <text evidence="1">The sequence shown here is derived from an EMBL/GenBank/DDBJ whole genome shotgun (WGS) entry which is preliminary data.</text>
</comment>
<gene>
    <name evidence="1" type="ORF">B7P43_G04535</name>
</gene>
<dbReference type="EMBL" id="NEVH01013243">
    <property type="protein sequence ID" value="PNF29436.1"/>
    <property type="molecule type" value="Genomic_DNA"/>
</dbReference>
<dbReference type="AlphaFoldDB" id="A0A2J7QLI0"/>
<reference evidence="1 2" key="1">
    <citation type="submission" date="2017-12" db="EMBL/GenBank/DDBJ databases">
        <title>Hemimetabolous genomes reveal molecular basis of termite eusociality.</title>
        <authorList>
            <person name="Harrison M.C."/>
            <person name="Jongepier E."/>
            <person name="Robertson H.M."/>
            <person name="Arning N."/>
            <person name="Bitard-Feildel T."/>
            <person name="Chao H."/>
            <person name="Childers C.P."/>
            <person name="Dinh H."/>
            <person name="Doddapaneni H."/>
            <person name="Dugan S."/>
            <person name="Gowin J."/>
            <person name="Greiner C."/>
            <person name="Han Y."/>
            <person name="Hu H."/>
            <person name="Hughes D.S.T."/>
            <person name="Huylmans A.-K."/>
            <person name="Kemena C."/>
            <person name="Kremer L.P.M."/>
            <person name="Lee S.L."/>
            <person name="Lopez-Ezquerra A."/>
            <person name="Mallet L."/>
            <person name="Monroy-Kuhn J.M."/>
            <person name="Moser A."/>
            <person name="Murali S.C."/>
            <person name="Muzny D.M."/>
            <person name="Otani S."/>
            <person name="Piulachs M.-D."/>
            <person name="Poelchau M."/>
            <person name="Qu J."/>
            <person name="Schaub F."/>
            <person name="Wada-Katsumata A."/>
            <person name="Worley K.C."/>
            <person name="Xie Q."/>
            <person name="Ylla G."/>
            <person name="Poulsen M."/>
            <person name="Gibbs R.A."/>
            <person name="Schal C."/>
            <person name="Richards S."/>
            <person name="Belles X."/>
            <person name="Korb J."/>
            <person name="Bornberg-Bauer E."/>
        </authorList>
    </citation>
    <scope>NUCLEOTIDE SEQUENCE [LARGE SCALE GENOMIC DNA]</scope>
    <source>
        <tissue evidence="1">Whole body</tissue>
    </source>
</reference>
<evidence type="ECO:0000313" key="2">
    <source>
        <dbReference type="Proteomes" id="UP000235965"/>
    </source>
</evidence>
<proteinExistence type="predicted"/>
<name>A0A2J7QLI0_9NEOP</name>
<sequence>MERLQPFDLFHSGLSQRIIHVLRTIGNFPRHTPVCNLHPAIDYPYVFNYITKLCR</sequence>
<protein>
    <submittedName>
        <fullName evidence="1">Uncharacterized protein</fullName>
    </submittedName>
</protein>
<keyword evidence="2" id="KW-1185">Reference proteome</keyword>
<organism evidence="1 2">
    <name type="scientific">Cryptotermes secundus</name>
    <dbReference type="NCBI Taxonomy" id="105785"/>
    <lineage>
        <taxon>Eukaryota</taxon>
        <taxon>Metazoa</taxon>
        <taxon>Ecdysozoa</taxon>
        <taxon>Arthropoda</taxon>
        <taxon>Hexapoda</taxon>
        <taxon>Insecta</taxon>
        <taxon>Pterygota</taxon>
        <taxon>Neoptera</taxon>
        <taxon>Polyneoptera</taxon>
        <taxon>Dictyoptera</taxon>
        <taxon>Blattodea</taxon>
        <taxon>Blattoidea</taxon>
        <taxon>Termitoidae</taxon>
        <taxon>Kalotermitidae</taxon>
        <taxon>Cryptotermitinae</taxon>
        <taxon>Cryptotermes</taxon>
    </lineage>
</organism>
<dbReference type="InParanoid" id="A0A2J7QLI0"/>